<name>V5R4M1_9CAUD</name>
<protein>
    <recommendedName>
        <fullName evidence="1">HNH nuclease domain-containing protein</fullName>
    </recommendedName>
</protein>
<dbReference type="InterPro" id="IPR044930">
    <property type="entry name" value="Homing_endonuclease_His-Me"/>
</dbReference>
<dbReference type="GeneID" id="17777985"/>
<evidence type="ECO:0000313" key="2">
    <source>
        <dbReference type="EMBL" id="AHB30048.1"/>
    </source>
</evidence>
<sequence length="100" mass="11542">MKHGLTLEERLNARLVEDENGCWIFQTGKKRPWHGLIKVAGRVLYAHRVAYEWWVGEIPDGLCVCHECDVPKCCNPNHLFLGTRAENNTDRNAKGRSRKQ</sequence>
<organism evidence="2 3">
    <name type="scientific">Mycobacterium phage Zaka</name>
    <dbReference type="NCBI Taxonomy" id="1391433"/>
    <lineage>
        <taxon>Viruses</taxon>
        <taxon>Duplodnaviria</taxon>
        <taxon>Heunggongvirae</taxon>
        <taxon>Uroviricota</taxon>
        <taxon>Caudoviricetes</taxon>
        <taxon>Gladiatorvirus</taxon>
        <taxon>Gladiatorvirus zaka</taxon>
    </lineage>
</organism>
<evidence type="ECO:0000313" key="3">
    <source>
        <dbReference type="Proteomes" id="UP000018631"/>
    </source>
</evidence>
<dbReference type="InterPro" id="IPR003615">
    <property type="entry name" value="HNH_nuc"/>
</dbReference>
<dbReference type="GO" id="GO:0004519">
    <property type="term" value="F:endonuclease activity"/>
    <property type="evidence" value="ECO:0007669"/>
    <property type="project" value="InterPro"/>
</dbReference>
<dbReference type="Gene3D" id="3.90.75.10">
    <property type="entry name" value="Homing Intron 3 (I-ppo) Encoded Endonuclease, Chain A"/>
    <property type="match status" value="1"/>
</dbReference>
<dbReference type="InterPro" id="IPR044925">
    <property type="entry name" value="His-Me_finger_sf"/>
</dbReference>
<feature type="domain" description="HNH nuclease" evidence="1">
    <location>
        <begin position="45"/>
        <end position="88"/>
    </location>
</feature>
<proteinExistence type="predicted"/>
<dbReference type="SUPFAM" id="SSF54060">
    <property type="entry name" value="His-Me finger endonucleases"/>
    <property type="match status" value="1"/>
</dbReference>
<dbReference type="RefSeq" id="YP_008859160.1">
    <property type="nucleotide sequence ID" value="NC_022985.1"/>
</dbReference>
<reference evidence="3" key="1">
    <citation type="submission" date="2013-08" db="EMBL/GenBank/DDBJ databases">
        <authorList>
            <person name="Bettadapur A."/>
            <person name="Dailey K."/>
            <person name="Maloo Z."/>
            <person name="Rangoola A."/>
            <person name="Lorenz T.C."/>
            <person name="Reddi K."/>
            <person name="Villella W."/>
            <person name="Russell D."/>
            <person name="Jacobs-Sera D."/>
            <person name="Sanders E.R."/>
        </authorList>
    </citation>
    <scope>NUCLEOTIDE SEQUENCE [LARGE SCALE GENOMIC DNA]</scope>
</reference>
<dbReference type="EMBL" id="KF560334">
    <property type="protein sequence ID" value="AHB30048.1"/>
    <property type="molecule type" value="Genomic_DNA"/>
</dbReference>
<evidence type="ECO:0000259" key="1">
    <source>
        <dbReference type="Pfam" id="PF13392"/>
    </source>
</evidence>
<dbReference type="Pfam" id="PF13392">
    <property type="entry name" value="HNH_3"/>
    <property type="match status" value="1"/>
</dbReference>
<dbReference type="Proteomes" id="UP000018631">
    <property type="component" value="Segment"/>
</dbReference>
<dbReference type="KEGG" id="vg:17777985"/>
<keyword evidence="3" id="KW-1185">Reference proteome</keyword>
<gene>
    <name evidence="2" type="primary">53</name>
    <name evidence="2" type="ORF">ZAKA_53</name>
</gene>
<accession>V5R4M1</accession>